<dbReference type="EMBL" id="JACGWM010000001">
    <property type="protein sequence ID" value="KAL0396026.1"/>
    <property type="molecule type" value="Genomic_DNA"/>
</dbReference>
<evidence type="ECO:0000313" key="8">
    <source>
        <dbReference type="EMBL" id="KAL0396026.1"/>
    </source>
</evidence>
<dbReference type="Gene3D" id="1.20.5.4130">
    <property type="match status" value="1"/>
</dbReference>
<evidence type="ECO:0000256" key="2">
    <source>
        <dbReference type="ARBA" id="ARBA00022614"/>
    </source>
</evidence>
<gene>
    <name evidence="8" type="ORF">Scaly_0051000</name>
</gene>
<dbReference type="InterPro" id="IPR038005">
    <property type="entry name" value="RX-like_CC"/>
</dbReference>
<feature type="domain" description="NB-ARC" evidence="7">
    <location>
        <begin position="356"/>
        <end position="398"/>
    </location>
</feature>
<dbReference type="CDD" id="cd14798">
    <property type="entry name" value="RX-CC_like"/>
    <property type="match status" value="1"/>
</dbReference>
<name>A0AAW2SWT0_9LAMI</name>
<evidence type="ECO:0000259" key="7">
    <source>
        <dbReference type="Pfam" id="PF00931"/>
    </source>
</evidence>
<accession>A0AAW2SWT0</accession>
<dbReference type="Pfam" id="PF00931">
    <property type="entry name" value="NB-ARC"/>
    <property type="match status" value="1"/>
</dbReference>
<keyword evidence="4" id="KW-0547">Nucleotide-binding</keyword>
<reference evidence="8" key="2">
    <citation type="journal article" date="2024" name="Plant">
        <title>Genomic evolution and insights into agronomic trait innovations of Sesamum species.</title>
        <authorList>
            <person name="Miao H."/>
            <person name="Wang L."/>
            <person name="Qu L."/>
            <person name="Liu H."/>
            <person name="Sun Y."/>
            <person name="Le M."/>
            <person name="Wang Q."/>
            <person name="Wei S."/>
            <person name="Zheng Y."/>
            <person name="Lin W."/>
            <person name="Duan Y."/>
            <person name="Cao H."/>
            <person name="Xiong S."/>
            <person name="Wang X."/>
            <person name="Wei L."/>
            <person name="Li C."/>
            <person name="Ma Q."/>
            <person name="Ju M."/>
            <person name="Zhao R."/>
            <person name="Li G."/>
            <person name="Mu C."/>
            <person name="Tian Q."/>
            <person name="Mei H."/>
            <person name="Zhang T."/>
            <person name="Gao T."/>
            <person name="Zhang H."/>
        </authorList>
    </citation>
    <scope>NUCLEOTIDE SEQUENCE</scope>
    <source>
        <strain evidence="8">KEN8</strain>
    </source>
</reference>
<dbReference type="InterPro" id="IPR002182">
    <property type="entry name" value="NB-ARC"/>
</dbReference>
<dbReference type="GO" id="GO:0043531">
    <property type="term" value="F:ADP binding"/>
    <property type="evidence" value="ECO:0007669"/>
    <property type="project" value="InterPro"/>
</dbReference>
<organism evidence="8">
    <name type="scientific">Sesamum calycinum</name>
    <dbReference type="NCBI Taxonomy" id="2727403"/>
    <lineage>
        <taxon>Eukaryota</taxon>
        <taxon>Viridiplantae</taxon>
        <taxon>Streptophyta</taxon>
        <taxon>Embryophyta</taxon>
        <taxon>Tracheophyta</taxon>
        <taxon>Spermatophyta</taxon>
        <taxon>Magnoliopsida</taxon>
        <taxon>eudicotyledons</taxon>
        <taxon>Gunneridae</taxon>
        <taxon>Pentapetalae</taxon>
        <taxon>asterids</taxon>
        <taxon>lamiids</taxon>
        <taxon>Lamiales</taxon>
        <taxon>Pedaliaceae</taxon>
        <taxon>Sesamum</taxon>
    </lineage>
</organism>
<keyword evidence="3" id="KW-0677">Repeat</keyword>
<comment type="caution">
    <text evidence="8">The sequence shown here is derived from an EMBL/GenBank/DDBJ whole genome shotgun (WGS) entry which is preliminary data.</text>
</comment>
<reference evidence="8" key="1">
    <citation type="submission" date="2020-06" db="EMBL/GenBank/DDBJ databases">
        <authorList>
            <person name="Li T."/>
            <person name="Hu X."/>
            <person name="Zhang T."/>
            <person name="Song X."/>
            <person name="Zhang H."/>
            <person name="Dai N."/>
            <person name="Sheng W."/>
            <person name="Hou X."/>
            <person name="Wei L."/>
        </authorList>
    </citation>
    <scope>NUCLEOTIDE SEQUENCE</scope>
    <source>
        <strain evidence="8">KEN8</strain>
        <tissue evidence="8">Leaf</tissue>
    </source>
</reference>
<keyword evidence="5" id="KW-0611">Plant defense</keyword>
<comment type="similarity">
    <text evidence="1">Belongs to the disease resistance NB-LRR family.</text>
</comment>
<dbReference type="GO" id="GO:0005524">
    <property type="term" value="F:ATP binding"/>
    <property type="evidence" value="ECO:0007669"/>
    <property type="project" value="UniProtKB-KW"/>
</dbReference>
<dbReference type="PANTHER" id="PTHR19338">
    <property type="entry name" value="TRANSLOCASE OF INNER MITOCHONDRIAL MEMBRANE 13 HOMOLOG"/>
    <property type="match status" value="1"/>
</dbReference>
<dbReference type="AlphaFoldDB" id="A0AAW2SWT0"/>
<keyword evidence="6" id="KW-0067">ATP-binding</keyword>
<proteinExistence type="inferred from homology"/>
<evidence type="ECO:0000256" key="6">
    <source>
        <dbReference type="ARBA" id="ARBA00022840"/>
    </source>
</evidence>
<dbReference type="GO" id="GO:0006952">
    <property type="term" value="P:defense response"/>
    <property type="evidence" value="ECO:0007669"/>
    <property type="project" value="UniProtKB-KW"/>
</dbReference>
<dbReference type="SUPFAM" id="SSF52540">
    <property type="entry name" value="P-loop containing nucleoside triphosphate hydrolases"/>
    <property type="match status" value="1"/>
</dbReference>
<evidence type="ECO:0000256" key="3">
    <source>
        <dbReference type="ARBA" id="ARBA00022737"/>
    </source>
</evidence>
<dbReference type="PANTHER" id="PTHR19338:SF73">
    <property type="entry name" value="DISEASE RESISTANCE PROTEIN RGA2-LIKE"/>
    <property type="match status" value="1"/>
</dbReference>
<evidence type="ECO:0000256" key="4">
    <source>
        <dbReference type="ARBA" id="ARBA00022741"/>
    </source>
</evidence>
<protein>
    <submittedName>
        <fullName evidence="8">Late blight resistance protein R1-A</fullName>
    </submittedName>
</protein>
<evidence type="ECO:0000256" key="1">
    <source>
        <dbReference type="ARBA" id="ARBA00008894"/>
    </source>
</evidence>
<sequence>MAPSIQNLSGYLRSLSGMRVQESDEDLPWNASQLSDVFCYVIKFCSNSEHDALSHKIRALDELASYCIFGSNSEVSKKFSEMVASVMPDLQKFFVVPKFSDSSLQGNELVISFINFLLQILDCKTDPSIAGDDLIGTLRQELKFLAVADEAGNVVFSTFFAVDRVIASCTNAGLQVFVGKIELLNAEIKEHCVKFSKLASCITPQTAVNSLFIVDSLLDDLKQVMDAKADIIDDLKDHIRILHEDFMFFRSFLKDIKEQNPEKVEESTEAVKQVWDLAYEAEYLISSFKAGDLPVWYLTLRLRDVVKNINLIRAGFGETKKNCDVEVFKVAEDFSATVSLQDTSSPMDDSTVVGFEKDAEEILDQLIGQSDNLQIITICGMPGLGKTTLAKKLYNDLDKAL</sequence>
<dbReference type="Gene3D" id="3.40.50.300">
    <property type="entry name" value="P-loop containing nucleotide triphosphate hydrolases"/>
    <property type="match status" value="1"/>
</dbReference>
<evidence type="ECO:0000256" key="5">
    <source>
        <dbReference type="ARBA" id="ARBA00022821"/>
    </source>
</evidence>
<dbReference type="InterPro" id="IPR027417">
    <property type="entry name" value="P-loop_NTPase"/>
</dbReference>
<keyword evidence="2" id="KW-0433">Leucine-rich repeat</keyword>